<evidence type="ECO:0000313" key="1">
    <source>
        <dbReference type="EMBL" id="KAI8539811.1"/>
    </source>
</evidence>
<gene>
    <name evidence="1" type="ORF">RHMOL_Rhmol09G0211900</name>
</gene>
<proteinExistence type="predicted"/>
<reference evidence="1" key="1">
    <citation type="submission" date="2022-02" db="EMBL/GenBank/DDBJ databases">
        <title>Plant Genome Project.</title>
        <authorList>
            <person name="Zhang R.-G."/>
        </authorList>
    </citation>
    <scope>NUCLEOTIDE SEQUENCE</scope>
    <source>
        <strain evidence="1">AT1</strain>
    </source>
</reference>
<name>A0ACC0MGW5_RHOML</name>
<keyword evidence="2" id="KW-1185">Reference proteome</keyword>
<comment type="caution">
    <text evidence="1">The sequence shown here is derived from an EMBL/GenBank/DDBJ whole genome shotgun (WGS) entry which is preliminary data.</text>
</comment>
<dbReference type="Proteomes" id="UP001062846">
    <property type="component" value="Chromosome 9"/>
</dbReference>
<protein>
    <submittedName>
        <fullName evidence="1">Uncharacterized protein</fullName>
    </submittedName>
</protein>
<accession>A0ACC0MGW5</accession>
<organism evidence="1 2">
    <name type="scientific">Rhododendron molle</name>
    <name type="common">Chinese azalea</name>
    <name type="synonym">Azalea mollis</name>
    <dbReference type="NCBI Taxonomy" id="49168"/>
    <lineage>
        <taxon>Eukaryota</taxon>
        <taxon>Viridiplantae</taxon>
        <taxon>Streptophyta</taxon>
        <taxon>Embryophyta</taxon>
        <taxon>Tracheophyta</taxon>
        <taxon>Spermatophyta</taxon>
        <taxon>Magnoliopsida</taxon>
        <taxon>eudicotyledons</taxon>
        <taxon>Gunneridae</taxon>
        <taxon>Pentapetalae</taxon>
        <taxon>asterids</taxon>
        <taxon>Ericales</taxon>
        <taxon>Ericaceae</taxon>
        <taxon>Ericoideae</taxon>
        <taxon>Rhodoreae</taxon>
        <taxon>Rhododendron</taxon>
    </lineage>
</organism>
<evidence type="ECO:0000313" key="2">
    <source>
        <dbReference type="Proteomes" id="UP001062846"/>
    </source>
</evidence>
<dbReference type="EMBL" id="CM046396">
    <property type="protein sequence ID" value="KAI8539811.1"/>
    <property type="molecule type" value="Genomic_DNA"/>
</dbReference>
<sequence>MMRVLNRVIQLYLLITELIAERHRQRLRQKPHLRANPNVYQSQLDALSRLVRDNDKTCHANLRGETISRHFNAVLIAVIRLHNVLWYHPQLIPANEPDARWKWFENCLGAFDGTFVPVLPPAEHKARYRSRKGDYATNVLGVYSRNLQFVYALSSWEGSATDSRVLQNALLRLHGLRIPQGRYYLVDAGYTNGPGY</sequence>